<feature type="domain" description="Cytochrome b/b6 N-terminal region profile" evidence="7">
    <location>
        <begin position="1"/>
        <end position="155"/>
    </location>
</feature>
<evidence type="ECO:0000256" key="6">
    <source>
        <dbReference type="SAM" id="Phobius"/>
    </source>
</evidence>
<sequence>MSVLLVACLGIVLVTGAYLTFFYSPADNPIYDGPYEPLRGVEMSAAYASELKLTFETPGGLLVRALHQWSGLAFLLVAVFRLILIRRFLPALPVLALLGLGALNVVVGLVTTGAVPARETFEEVPTIWWYSVHLLLALTTAGALMVAWRQQSRPD</sequence>
<dbReference type="InterPro" id="IPR005797">
    <property type="entry name" value="Cyt_b/b6_N"/>
</dbReference>
<dbReference type="InterPro" id="IPR016174">
    <property type="entry name" value="Di-haem_cyt_TM"/>
</dbReference>
<dbReference type="Gene3D" id="1.20.810.10">
    <property type="entry name" value="Cytochrome Bc1 Complex, Chain C"/>
    <property type="match status" value="1"/>
</dbReference>
<protein>
    <recommendedName>
        <fullName evidence="3">Cytochrome bc1 complex cytochrome b subunit</fullName>
        <ecNumber evidence="2">7.1.1.8</ecNumber>
    </recommendedName>
    <alternativeName>
        <fullName evidence="5">Cytochrome bc1 reductase complex subunit QcrB</fullName>
    </alternativeName>
</protein>
<comment type="caution">
    <text evidence="8">The sequence shown here is derived from an EMBL/GenBank/DDBJ whole genome shotgun (WGS) entry which is preliminary data.</text>
</comment>
<keyword evidence="6" id="KW-0812">Transmembrane</keyword>
<evidence type="ECO:0000256" key="4">
    <source>
        <dbReference type="ARBA" id="ARBA00029351"/>
    </source>
</evidence>
<dbReference type="InterPro" id="IPR027387">
    <property type="entry name" value="Cytb/b6-like_sf"/>
</dbReference>
<evidence type="ECO:0000256" key="1">
    <source>
        <dbReference type="ARBA" id="ARBA00001971"/>
    </source>
</evidence>
<keyword evidence="6" id="KW-0472">Membrane</keyword>
<dbReference type="EC" id="7.1.1.8" evidence="2"/>
<feature type="transmembrane region" description="Helical" evidence="6">
    <location>
        <begin position="127"/>
        <end position="148"/>
    </location>
</feature>
<comment type="cofactor">
    <cofactor evidence="1">
        <name>heme</name>
        <dbReference type="ChEBI" id="CHEBI:30413"/>
    </cofactor>
</comment>
<comment type="catalytic activity">
    <reaction evidence="4">
        <text>a quinol + 2 Fe(III)-[cytochrome c](out) = a quinone + 2 Fe(II)-[cytochrome c](out) + 2 H(+)(out)</text>
        <dbReference type="Rhea" id="RHEA:11484"/>
        <dbReference type="Rhea" id="RHEA-COMP:10350"/>
        <dbReference type="Rhea" id="RHEA-COMP:14399"/>
        <dbReference type="ChEBI" id="CHEBI:15378"/>
        <dbReference type="ChEBI" id="CHEBI:24646"/>
        <dbReference type="ChEBI" id="CHEBI:29033"/>
        <dbReference type="ChEBI" id="CHEBI:29034"/>
        <dbReference type="ChEBI" id="CHEBI:132124"/>
        <dbReference type="EC" id="7.1.1.8"/>
    </reaction>
</comment>
<evidence type="ECO:0000259" key="7">
    <source>
        <dbReference type="PROSITE" id="PS51002"/>
    </source>
</evidence>
<evidence type="ECO:0000256" key="5">
    <source>
        <dbReference type="ARBA" id="ARBA00029568"/>
    </source>
</evidence>
<evidence type="ECO:0000313" key="8">
    <source>
        <dbReference type="EMBL" id="GAA3530791.1"/>
    </source>
</evidence>
<organism evidence="8 9">
    <name type="scientific">Nonomuraea rosea</name>
    <dbReference type="NCBI Taxonomy" id="638574"/>
    <lineage>
        <taxon>Bacteria</taxon>
        <taxon>Bacillati</taxon>
        <taxon>Actinomycetota</taxon>
        <taxon>Actinomycetes</taxon>
        <taxon>Streptosporangiales</taxon>
        <taxon>Streptosporangiaceae</taxon>
        <taxon>Nonomuraea</taxon>
    </lineage>
</organism>
<keyword evidence="6" id="KW-1133">Transmembrane helix</keyword>
<feature type="transmembrane region" description="Helical" evidence="6">
    <location>
        <begin position="91"/>
        <end position="115"/>
    </location>
</feature>
<feature type="transmembrane region" description="Helical" evidence="6">
    <location>
        <begin position="66"/>
        <end position="84"/>
    </location>
</feature>
<gene>
    <name evidence="8" type="ORF">GCM10022419_007270</name>
</gene>
<dbReference type="PROSITE" id="PS51002">
    <property type="entry name" value="CYTB_NTER"/>
    <property type="match status" value="1"/>
</dbReference>
<dbReference type="SUPFAM" id="SSF81342">
    <property type="entry name" value="Transmembrane di-heme cytochromes"/>
    <property type="match status" value="1"/>
</dbReference>
<evidence type="ECO:0000256" key="2">
    <source>
        <dbReference type="ARBA" id="ARBA00012951"/>
    </source>
</evidence>
<keyword evidence="9" id="KW-1185">Reference proteome</keyword>
<reference evidence="9" key="1">
    <citation type="journal article" date="2019" name="Int. J. Syst. Evol. Microbiol.">
        <title>The Global Catalogue of Microorganisms (GCM) 10K type strain sequencing project: providing services to taxonomists for standard genome sequencing and annotation.</title>
        <authorList>
            <consortium name="The Broad Institute Genomics Platform"/>
            <consortium name="The Broad Institute Genome Sequencing Center for Infectious Disease"/>
            <person name="Wu L."/>
            <person name="Ma J."/>
        </authorList>
    </citation>
    <scope>NUCLEOTIDE SEQUENCE [LARGE SCALE GENOMIC DNA]</scope>
    <source>
        <strain evidence="9">JCM 17326</strain>
    </source>
</reference>
<name>A0ABP6V8L9_9ACTN</name>
<accession>A0ABP6V8L9</accession>
<evidence type="ECO:0000313" key="9">
    <source>
        <dbReference type="Proteomes" id="UP001500630"/>
    </source>
</evidence>
<proteinExistence type="predicted"/>
<dbReference type="Proteomes" id="UP001500630">
    <property type="component" value="Unassembled WGS sequence"/>
</dbReference>
<dbReference type="EMBL" id="BAABDQ010000001">
    <property type="protein sequence ID" value="GAA3530791.1"/>
    <property type="molecule type" value="Genomic_DNA"/>
</dbReference>
<evidence type="ECO:0000256" key="3">
    <source>
        <dbReference type="ARBA" id="ARBA00016116"/>
    </source>
</evidence>